<feature type="transmembrane region" description="Helical" evidence="16">
    <location>
        <begin position="217"/>
        <end position="238"/>
    </location>
</feature>
<dbReference type="PANTHER" id="PTHR30474:SF2">
    <property type="entry name" value="PEPTIDOGLYCAN GLYCOSYLTRANSFERASE FTSW-RELATED"/>
    <property type="match status" value="1"/>
</dbReference>
<feature type="transmembrane region" description="Helical" evidence="16">
    <location>
        <begin position="345"/>
        <end position="370"/>
    </location>
</feature>
<protein>
    <recommendedName>
        <fullName evidence="12">Probable peptidoglycan glycosyltransferase FtsW</fullName>
        <ecNumber evidence="14">2.4.99.28</ecNumber>
    </recommendedName>
    <alternativeName>
        <fullName evidence="13">Cell division protein FtsW</fullName>
    </alternativeName>
    <alternativeName>
        <fullName evidence="10">Cell wall polymerase</fullName>
    </alternativeName>
    <alternativeName>
        <fullName evidence="9">Peptidoglycan polymerase</fullName>
    </alternativeName>
</protein>
<dbReference type="EC" id="2.4.99.28" evidence="14"/>
<dbReference type="Proteomes" id="UP000198769">
    <property type="component" value="Unassembled WGS sequence"/>
</dbReference>
<evidence type="ECO:0000256" key="16">
    <source>
        <dbReference type="SAM" id="Phobius"/>
    </source>
</evidence>
<keyword evidence="7 16" id="KW-1133">Transmembrane helix</keyword>
<feature type="transmembrane region" description="Helical" evidence="16">
    <location>
        <begin position="71"/>
        <end position="88"/>
    </location>
</feature>
<comment type="subcellular location">
    <subcellularLocation>
        <location evidence="1">Membrane</location>
        <topology evidence="1">Multi-pass membrane protein</topology>
    </subcellularLocation>
</comment>
<comment type="similarity">
    <text evidence="11">Belongs to the SEDS family. FtsW subfamily.</text>
</comment>
<proteinExistence type="inferred from homology"/>
<dbReference type="GO" id="GO:0032153">
    <property type="term" value="C:cell division site"/>
    <property type="evidence" value="ECO:0007669"/>
    <property type="project" value="TreeGrafter"/>
</dbReference>
<keyword evidence="18" id="KW-1185">Reference proteome</keyword>
<evidence type="ECO:0000256" key="2">
    <source>
        <dbReference type="ARBA" id="ARBA00022676"/>
    </source>
</evidence>
<dbReference type="GO" id="GO:0009252">
    <property type="term" value="P:peptidoglycan biosynthetic process"/>
    <property type="evidence" value="ECO:0007669"/>
    <property type="project" value="UniProtKB-KW"/>
</dbReference>
<dbReference type="AlphaFoldDB" id="A0A1I5CT56"/>
<evidence type="ECO:0000313" key="17">
    <source>
        <dbReference type="EMBL" id="SFN90036.1"/>
    </source>
</evidence>
<keyword evidence="3" id="KW-0808">Transferase</keyword>
<evidence type="ECO:0000256" key="6">
    <source>
        <dbReference type="ARBA" id="ARBA00022984"/>
    </source>
</evidence>
<accession>A0A1I5CT56</accession>
<feature type="transmembrane region" description="Helical" evidence="16">
    <location>
        <begin position="382"/>
        <end position="403"/>
    </location>
</feature>
<feature type="transmembrane region" description="Helical" evidence="16">
    <location>
        <begin position="169"/>
        <end position="185"/>
    </location>
</feature>
<evidence type="ECO:0000256" key="10">
    <source>
        <dbReference type="ARBA" id="ARBA00033270"/>
    </source>
</evidence>
<keyword evidence="4 16" id="KW-0812">Transmembrane</keyword>
<evidence type="ECO:0000256" key="11">
    <source>
        <dbReference type="ARBA" id="ARBA00038053"/>
    </source>
</evidence>
<feature type="transmembrane region" description="Helical" evidence="16">
    <location>
        <begin position="191"/>
        <end position="210"/>
    </location>
</feature>
<evidence type="ECO:0000256" key="8">
    <source>
        <dbReference type="ARBA" id="ARBA00023136"/>
    </source>
</evidence>
<gene>
    <name evidence="17" type="ORF">SAMN05421594_4654</name>
</gene>
<keyword evidence="5" id="KW-0133">Cell shape</keyword>
<evidence type="ECO:0000256" key="9">
    <source>
        <dbReference type="ARBA" id="ARBA00032370"/>
    </source>
</evidence>
<dbReference type="EMBL" id="FOVD01000010">
    <property type="protein sequence ID" value="SFN90036.1"/>
    <property type="molecule type" value="Genomic_DNA"/>
</dbReference>
<dbReference type="GO" id="GO:0008360">
    <property type="term" value="P:regulation of cell shape"/>
    <property type="evidence" value="ECO:0007669"/>
    <property type="project" value="UniProtKB-KW"/>
</dbReference>
<feature type="transmembrane region" description="Helical" evidence="16">
    <location>
        <begin position="307"/>
        <end position="333"/>
    </location>
</feature>
<evidence type="ECO:0000313" key="18">
    <source>
        <dbReference type="Proteomes" id="UP000198769"/>
    </source>
</evidence>
<reference evidence="18" key="1">
    <citation type="submission" date="2016-10" db="EMBL/GenBank/DDBJ databases">
        <authorList>
            <person name="Varghese N."/>
            <person name="Submissions S."/>
        </authorList>
    </citation>
    <scope>NUCLEOTIDE SEQUENCE [LARGE SCALE GENOMIC DNA]</scope>
    <source>
        <strain evidence="18">DSM 25575</strain>
    </source>
</reference>
<keyword evidence="8 16" id="KW-0472">Membrane</keyword>
<keyword evidence="17" id="KW-0131">Cell cycle</keyword>
<feature type="transmembrane region" description="Helical" evidence="16">
    <location>
        <begin position="34"/>
        <end position="51"/>
    </location>
</feature>
<evidence type="ECO:0000256" key="3">
    <source>
        <dbReference type="ARBA" id="ARBA00022679"/>
    </source>
</evidence>
<keyword evidence="17" id="KW-0132">Cell division</keyword>
<dbReference type="GO" id="GO:0015648">
    <property type="term" value="F:lipid-linked peptidoglycan transporter activity"/>
    <property type="evidence" value="ECO:0007669"/>
    <property type="project" value="TreeGrafter"/>
</dbReference>
<evidence type="ECO:0000256" key="4">
    <source>
        <dbReference type="ARBA" id="ARBA00022692"/>
    </source>
</evidence>
<evidence type="ECO:0000256" key="7">
    <source>
        <dbReference type="ARBA" id="ARBA00022989"/>
    </source>
</evidence>
<organism evidence="17 18">
    <name type="scientific">Chryseobacterium oleae</name>
    <dbReference type="NCBI Taxonomy" id="491207"/>
    <lineage>
        <taxon>Bacteria</taxon>
        <taxon>Pseudomonadati</taxon>
        <taxon>Bacteroidota</taxon>
        <taxon>Flavobacteriia</taxon>
        <taxon>Flavobacteriales</taxon>
        <taxon>Weeksellaceae</taxon>
        <taxon>Chryseobacterium group</taxon>
        <taxon>Chryseobacterium</taxon>
    </lineage>
</organism>
<dbReference type="GO" id="GO:0008955">
    <property type="term" value="F:peptidoglycan glycosyltransferase activity"/>
    <property type="evidence" value="ECO:0007669"/>
    <property type="project" value="UniProtKB-EC"/>
</dbReference>
<feature type="transmembrane region" description="Helical" evidence="16">
    <location>
        <begin position="140"/>
        <end position="157"/>
    </location>
</feature>
<name>A0A1I5CT56_CHROL</name>
<dbReference type="GO" id="GO:0051301">
    <property type="term" value="P:cell division"/>
    <property type="evidence" value="ECO:0007669"/>
    <property type="project" value="UniProtKB-KW"/>
</dbReference>
<evidence type="ECO:0000256" key="14">
    <source>
        <dbReference type="ARBA" id="ARBA00044770"/>
    </source>
</evidence>
<keyword evidence="6" id="KW-0573">Peptidoglycan synthesis</keyword>
<keyword evidence="2" id="KW-0328">Glycosyltransferase</keyword>
<evidence type="ECO:0000256" key="1">
    <source>
        <dbReference type="ARBA" id="ARBA00004141"/>
    </source>
</evidence>
<feature type="transmembrane region" description="Helical" evidence="16">
    <location>
        <begin position="100"/>
        <end position="120"/>
    </location>
</feature>
<sequence length="428" mass="47347">MSKVHFTLYIIHEYKNMDEQNTESRIEFLKGDKVLWMVILVISIFSIFPVYSASSNLEYIVNNGTTTGHVIKHMFFVVLGLVIMRVVGMVKYEYIGKLSSILLGLMIVLLVVTMFTGQTIDGASASRWLKIPGTPISFQPSSFAFLMLIIYLCRYLTKKITRERLPIENIMYIFGPILLVFVLVAKDNGSTALMILMVSVIVLIIGQLHWKYIAGFISSSFVAIVFFLIIALNTNLIGGNRVHTWMSRIETFTSSKAKTADVDDESVKAKNYQVMQAKAAIVHGGITGMGPGKSALKQMLPQSASDFIFAVIVEEYGLIGAAFLICLYLIMMIRIVMIASKMPAFFGSLLVLSLGVMIFIQLAVNIAVAVNLIPVTGQPLPLISYGGTSMLVTYLQLGIILNISSRIQIYDEEGMGKKQSVAEINDIA</sequence>
<dbReference type="InterPro" id="IPR001182">
    <property type="entry name" value="FtsW/RodA"/>
</dbReference>
<evidence type="ECO:0000256" key="15">
    <source>
        <dbReference type="ARBA" id="ARBA00049902"/>
    </source>
</evidence>
<dbReference type="GO" id="GO:0005886">
    <property type="term" value="C:plasma membrane"/>
    <property type="evidence" value="ECO:0007669"/>
    <property type="project" value="TreeGrafter"/>
</dbReference>
<evidence type="ECO:0000256" key="5">
    <source>
        <dbReference type="ARBA" id="ARBA00022960"/>
    </source>
</evidence>
<comment type="catalytic activity">
    <reaction evidence="15">
        <text>[GlcNAc-(1-&gt;4)-Mur2Ac(oyl-L-Ala-gamma-D-Glu-L-Lys-D-Ala-D-Ala)](n)-di-trans,octa-cis-undecaprenyl diphosphate + beta-D-GlcNAc-(1-&gt;4)-Mur2Ac(oyl-L-Ala-gamma-D-Glu-L-Lys-D-Ala-D-Ala)-di-trans,octa-cis-undecaprenyl diphosphate = [GlcNAc-(1-&gt;4)-Mur2Ac(oyl-L-Ala-gamma-D-Glu-L-Lys-D-Ala-D-Ala)](n+1)-di-trans,octa-cis-undecaprenyl diphosphate + di-trans,octa-cis-undecaprenyl diphosphate + H(+)</text>
        <dbReference type="Rhea" id="RHEA:23708"/>
        <dbReference type="Rhea" id="RHEA-COMP:9602"/>
        <dbReference type="Rhea" id="RHEA-COMP:9603"/>
        <dbReference type="ChEBI" id="CHEBI:15378"/>
        <dbReference type="ChEBI" id="CHEBI:58405"/>
        <dbReference type="ChEBI" id="CHEBI:60033"/>
        <dbReference type="ChEBI" id="CHEBI:78435"/>
        <dbReference type="EC" id="2.4.99.28"/>
    </reaction>
</comment>
<dbReference type="PANTHER" id="PTHR30474">
    <property type="entry name" value="CELL CYCLE PROTEIN"/>
    <property type="match status" value="1"/>
</dbReference>
<evidence type="ECO:0000256" key="13">
    <source>
        <dbReference type="ARBA" id="ARBA00041418"/>
    </source>
</evidence>
<dbReference type="Pfam" id="PF01098">
    <property type="entry name" value="FTSW_RODA_SPOVE"/>
    <property type="match status" value="1"/>
</dbReference>
<evidence type="ECO:0000256" key="12">
    <source>
        <dbReference type="ARBA" id="ARBA00041185"/>
    </source>
</evidence>